<organism evidence="4">
    <name type="scientific">Pelagomonas calceolata</name>
    <dbReference type="NCBI Taxonomy" id="35677"/>
    <lineage>
        <taxon>Eukaryota</taxon>
        <taxon>Sar</taxon>
        <taxon>Stramenopiles</taxon>
        <taxon>Ochrophyta</taxon>
        <taxon>Pelagophyceae</taxon>
        <taxon>Pelagomonadales</taxon>
        <taxon>Pelagomonadaceae</taxon>
        <taxon>Pelagomonas</taxon>
    </lineage>
</organism>
<dbReference type="CDD" id="cd04508">
    <property type="entry name" value="Tudor_SF"/>
    <property type="match status" value="1"/>
</dbReference>
<feature type="compositionally biased region" description="Acidic residues" evidence="2">
    <location>
        <begin position="1018"/>
        <end position="1027"/>
    </location>
</feature>
<feature type="compositionally biased region" description="Basic and acidic residues" evidence="2">
    <location>
        <begin position="537"/>
        <end position="548"/>
    </location>
</feature>
<feature type="transmembrane region" description="Helical" evidence="3">
    <location>
        <begin position="698"/>
        <end position="719"/>
    </location>
</feature>
<dbReference type="EMBL" id="HBIW01004855">
    <property type="protein sequence ID" value="CAE0688518.1"/>
    <property type="molecule type" value="Transcribed_RNA"/>
</dbReference>
<feature type="transmembrane region" description="Helical" evidence="3">
    <location>
        <begin position="731"/>
        <end position="758"/>
    </location>
</feature>
<feature type="region of interest" description="Disordered" evidence="2">
    <location>
        <begin position="533"/>
        <end position="556"/>
    </location>
</feature>
<evidence type="ECO:0000256" key="1">
    <source>
        <dbReference type="SAM" id="Coils"/>
    </source>
</evidence>
<feature type="region of interest" description="Disordered" evidence="2">
    <location>
        <begin position="982"/>
        <end position="1086"/>
    </location>
</feature>
<evidence type="ECO:0000313" key="6">
    <source>
        <dbReference type="Proteomes" id="UP000789595"/>
    </source>
</evidence>
<feature type="compositionally biased region" description="Low complexity" evidence="2">
    <location>
        <begin position="1032"/>
        <end position="1051"/>
    </location>
</feature>
<reference evidence="5" key="2">
    <citation type="submission" date="2021-11" db="EMBL/GenBank/DDBJ databases">
        <authorList>
            <consortium name="Genoscope - CEA"/>
            <person name="William W."/>
        </authorList>
    </citation>
    <scope>NUCLEOTIDE SEQUENCE</scope>
</reference>
<protein>
    <recommendedName>
        <fullName evidence="7">Tudor domain-containing protein</fullName>
    </recommendedName>
</protein>
<accession>A0A7S3ZN40</accession>
<feature type="coiled-coil region" evidence="1">
    <location>
        <begin position="327"/>
        <end position="358"/>
    </location>
</feature>
<dbReference type="AlphaFoldDB" id="A0A7S3ZN40"/>
<evidence type="ECO:0000313" key="5">
    <source>
        <dbReference type="EMBL" id="CAH0372267.1"/>
    </source>
</evidence>
<gene>
    <name evidence="4" type="ORF">PCAL00307_LOCUS3952</name>
    <name evidence="5" type="ORF">PECAL_3P22500</name>
</gene>
<evidence type="ECO:0008006" key="7">
    <source>
        <dbReference type="Google" id="ProtNLM"/>
    </source>
</evidence>
<feature type="compositionally biased region" description="Low complexity" evidence="2">
    <location>
        <begin position="1002"/>
        <end position="1017"/>
    </location>
</feature>
<dbReference type="OrthoDB" id="193892at2759"/>
<keyword evidence="3" id="KW-0472">Membrane</keyword>
<keyword evidence="3" id="KW-1133">Transmembrane helix</keyword>
<dbReference type="Proteomes" id="UP000789595">
    <property type="component" value="Unassembled WGS sequence"/>
</dbReference>
<keyword evidence="1" id="KW-0175">Coiled coil</keyword>
<evidence type="ECO:0000256" key="3">
    <source>
        <dbReference type="SAM" id="Phobius"/>
    </source>
</evidence>
<feature type="transmembrane region" description="Helical" evidence="3">
    <location>
        <begin position="770"/>
        <end position="795"/>
    </location>
</feature>
<keyword evidence="3" id="KW-0812">Transmembrane</keyword>
<feature type="transmembrane region" description="Helical" evidence="3">
    <location>
        <begin position="831"/>
        <end position="852"/>
    </location>
</feature>
<proteinExistence type="predicted"/>
<feature type="transmembrane region" description="Helical" evidence="3">
    <location>
        <begin position="896"/>
        <end position="916"/>
    </location>
</feature>
<evidence type="ECO:0000256" key="2">
    <source>
        <dbReference type="SAM" id="MobiDB-lite"/>
    </source>
</evidence>
<name>A0A7S3ZN40_9STRA</name>
<feature type="region of interest" description="Disordered" evidence="2">
    <location>
        <begin position="1"/>
        <end position="35"/>
    </location>
</feature>
<feature type="compositionally biased region" description="Low complexity" evidence="2">
    <location>
        <begin position="1"/>
        <end position="13"/>
    </location>
</feature>
<reference evidence="4" key="1">
    <citation type="submission" date="2021-01" db="EMBL/GenBank/DDBJ databases">
        <authorList>
            <person name="Corre E."/>
            <person name="Pelletier E."/>
            <person name="Niang G."/>
            <person name="Scheremetjew M."/>
            <person name="Finn R."/>
            <person name="Kale V."/>
            <person name="Holt S."/>
            <person name="Cochrane G."/>
            <person name="Meng A."/>
            <person name="Brown T."/>
            <person name="Cohen L."/>
        </authorList>
    </citation>
    <scope>NUCLEOTIDE SEQUENCE</scope>
    <source>
        <strain evidence="4">CCMP1756</strain>
    </source>
</reference>
<feature type="transmembrane region" description="Helical" evidence="3">
    <location>
        <begin position="801"/>
        <end position="824"/>
    </location>
</feature>
<keyword evidence="6" id="KW-1185">Reference proteome</keyword>
<sequence length="1086" mass="120698">MGDAPAADAGADANAEDNKNKLKKKKNEPEKKEKLVIHGRKDEDILGSAYVKKYRRDDPTDWSRYADNPRGMLNRRRLTREERRRQFTVQNVVGDPRETAPRNFDALFEESDNRLTKPKTVTEAFRLRVLRVCGGRWWDRMYLFNLGWVLVLLPAAMEDDFGLGCAAGPHHRRGEDGRVWHFTKSEKSEYEYTASAGAGDPKECQVLWPPLLFMVACTIPPIIGAVFLRFTSFSYLKSMRDERRYWSAFFVLCLKMLAQRPSVPKEFHEAAVKLYQSIKAGGKSLVERMKNPPAKITPVEAPIDCEEAPAPGAAPQVVENEDPLLAAARQRKSIEDLEEEAVRRAEEMRASLESMEGEKVEWRCVACGRRNKAPLQVKYDERCDIIVHRIRRKAAGDDRIRATFRTERYRPTCTVCQTPIDYRIRPSNAASFHEPEGDALRAFTLLAAARAARDKEKEEERLLMLQKKKEDARKLAIAQGRLAPAGSPANILAKTNALSMFSSSIASTDDETLDSMNATLNTDTERAALGSVLVEGKQSERPSQDERPGSAGTDDSDDAAAYVRRMMEAQEAVNRRLGPIKYVCDKLRACWNGVVAAFSPQVKDVDGMLFNDWSFKKKVKKFKPVPDRRMLEEGERYCVGDEVESFEHMPTWYPATVTKYNSNGSYVIRFHNGEEADAVPKSKIRYRIQPPITGLQQIVSGSFLIFLVVEPAWLCLFASNPTINGDAWWEAAATVILLPLLLIALIWVVAILLQMLLLYLRDGREAGPCLIIKIAMFYLSAPLFLLIFCCVALNGPTAGTTGGAFLAALILSFVGFLVAVASVASTVKPMYAYLTMVGAAPLLLFLILISLWCAHDPRGRWVSFAGSQTDDDGPLGVLHGAREGNEESAPPVLLEGYLYVMFIPAFFTYRLCWWLFHNLPHLWDANFAPPEDWREEKRLKALRGQKRWKQSRLRSSLFGGLGGLAAGRSPEKKSLRALAFEETKEAPPEAEAPPFPVEERPATAASAPSRPATPAVDEAADEADEAVESAHESVTVATEETPADDAPAADDAAGEAEQAADEGATVATADEEAPASDGFVAPDVEE</sequence>
<evidence type="ECO:0000313" key="4">
    <source>
        <dbReference type="EMBL" id="CAE0688518.1"/>
    </source>
</evidence>
<dbReference type="Gene3D" id="2.30.30.140">
    <property type="match status" value="1"/>
</dbReference>
<dbReference type="EMBL" id="CAKKNE010000003">
    <property type="protein sequence ID" value="CAH0372267.1"/>
    <property type="molecule type" value="Genomic_DNA"/>
</dbReference>
<feature type="coiled-coil region" evidence="1">
    <location>
        <begin position="448"/>
        <end position="475"/>
    </location>
</feature>